<evidence type="ECO:0000256" key="2">
    <source>
        <dbReference type="ARBA" id="ARBA00022771"/>
    </source>
</evidence>
<evidence type="ECO:0000256" key="4">
    <source>
        <dbReference type="ARBA" id="ARBA00023125"/>
    </source>
</evidence>
<dbReference type="InterPro" id="IPR048366">
    <property type="entry name" value="TNP-like_GBD"/>
</dbReference>
<feature type="region of interest" description="Disordered" evidence="6">
    <location>
        <begin position="107"/>
        <end position="127"/>
    </location>
</feature>
<dbReference type="GO" id="GO:0008270">
    <property type="term" value="F:zinc ion binding"/>
    <property type="evidence" value="ECO:0007669"/>
    <property type="project" value="UniProtKB-KW"/>
</dbReference>
<evidence type="ECO:0000259" key="7">
    <source>
        <dbReference type="PROSITE" id="PS50950"/>
    </source>
</evidence>
<evidence type="ECO:0000256" key="3">
    <source>
        <dbReference type="ARBA" id="ARBA00022833"/>
    </source>
</evidence>
<comment type="caution">
    <text evidence="8">The sequence shown here is derived from an EMBL/GenBank/DDBJ whole genome shotgun (WGS) entry which is preliminary data.</text>
</comment>
<proteinExistence type="predicted"/>
<dbReference type="PROSITE" id="PS50950">
    <property type="entry name" value="ZF_THAP"/>
    <property type="match status" value="1"/>
</dbReference>
<evidence type="ECO:0000256" key="6">
    <source>
        <dbReference type="SAM" id="MobiDB-lite"/>
    </source>
</evidence>
<dbReference type="Pfam" id="PF21788">
    <property type="entry name" value="TNP-like_GBD"/>
    <property type="match status" value="1"/>
</dbReference>
<gene>
    <name evidence="8" type="ORF">GEV33_004247</name>
</gene>
<keyword evidence="9" id="KW-1185">Reference proteome</keyword>
<dbReference type="Pfam" id="PF21787">
    <property type="entry name" value="TNP-like_RNaseH_N"/>
    <property type="match status" value="1"/>
</dbReference>
<dbReference type="GO" id="GO:0003677">
    <property type="term" value="F:DNA binding"/>
    <property type="evidence" value="ECO:0007669"/>
    <property type="project" value="UniProtKB-UniRule"/>
</dbReference>
<sequence length="640" mass="72779">MFKLWVENIRAPRLQELTPNQVYRTCYVCNIHFGEECLVPGTLRGLRKDAVPTLNLSVLSEDVEVYVQTEEDVGQQELLSLPSTSKLSADKVHEEHILQSTAKIAEESVQTDTAGTSKCPDSPSHDDSLLPSEMCRVMEHLRSVVESTSESSRGVRKRKSILKQVDVTRQAQLTPKCKQLYKMVGNWGQKTATLQHKMKSLKERLRDAEKVATCTNLTKLMTEVNETTYMFIMQQVRTQHQKPHARRFTMNEKILALSFLKTSGKAYRFLSKIFCLPSIRTLTNLLNEIPYGADHANVFMVKGIHRQWKQAVSFNFSSGPIKSQKLKPLLLEIIKECKQIGLEVVATVCDQGSANQAVINSLLKDTHNKCIENGVQNTFCGFTTDGTDDVIPLYDVPHLFKGIRNNLLTKDLHFEENGLKKIARWDHIKQFYMLDKMEDVRLCPKLTDGHILGDKMKKMKVSAMAQVFSYSVGSLMKRISQWGANCEKDFTVGALDDLRSFLTGEVIAGVSRLEPDVEVVLPDLPLHCKKSRVAKATLAYLAGYIAKTLLKKHGTCTTCRELLLRTHGDVPIEVIEARNFNQNRFLTQPGSFLYYVTSEAWKDQKFLYLTKHAPNKNLLDPVKLEAHEKYVKRRHLKKKH</sequence>
<dbReference type="Proteomes" id="UP000719412">
    <property type="component" value="Unassembled WGS sequence"/>
</dbReference>
<reference evidence="8" key="2">
    <citation type="submission" date="2021-08" db="EMBL/GenBank/DDBJ databases">
        <authorList>
            <person name="Eriksson T."/>
        </authorList>
    </citation>
    <scope>NUCLEOTIDE SEQUENCE</scope>
    <source>
        <strain evidence="8">Stoneville</strain>
        <tissue evidence="8">Whole head</tissue>
    </source>
</reference>
<reference evidence="8" key="1">
    <citation type="journal article" date="2020" name="J Insects Food Feed">
        <title>The yellow mealworm (Tenebrio molitor) genome: a resource for the emerging insects as food and feed industry.</title>
        <authorList>
            <person name="Eriksson T."/>
            <person name="Andere A."/>
            <person name="Kelstrup H."/>
            <person name="Emery V."/>
            <person name="Picard C."/>
        </authorList>
    </citation>
    <scope>NUCLEOTIDE SEQUENCE</scope>
    <source>
        <strain evidence="8">Stoneville</strain>
        <tissue evidence="8">Whole head</tissue>
    </source>
</reference>
<evidence type="ECO:0000313" key="9">
    <source>
        <dbReference type="Proteomes" id="UP000719412"/>
    </source>
</evidence>
<organism evidence="8 9">
    <name type="scientific">Tenebrio molitor</name>
    <name type="common">Yellow mealworm beetle</name>
    <dbReference type="NCBI Taxonomy" id="7067"/>
    <lineage>
        <taxon>Eukaryota</taxon>
        <taxon>Metazoa</taxon>
        <taxon>Ecdysozoa</taxon>
        <taxon>Arthropoda</taxon>
        <taxon>Hexapoda</taxon>
        <taxon>Insecta</taxon>
        <taxon>Pterygota</taxon>
        <taxon>Neoptera</taxon>
        <taxon>Endopterygota</taxon>
        <taxon>Coleoptera</taxon>
        <taxon>Polyphaga</taxon>
        <taxon>Cucujiformia</taxon>
        <taxon>Tenebrionidae</taxon>
        <taxon>Tenebrio</taxon>
    </lineage>
</organism>
<keyword evidence="1" id="KW-0479">Metal-binding</keyword>
<dbReference type="InterPro" id="IPR006612">
    <property type="entry name" value="THAP_Znf"/>
</dbReference>
<dbReference type="Pfam" id="PF05485">
    <property type="entry name" value="THAP"/>
    <property type="match status" value="1"/>
</dbReference>
<feature type="compositionally biased region" description="Polar residues" evidence="6">
    <location>
        <begin position="107"/>
        <end position="116"/>
    </location>
</feature>
<dbReference type="AlphaFoldDB" id="A0A8J6LDJ2"/>
<evidence type="ECO:0000313" key="8">
    <source>
        <dbReference type="EMBL" id="KAH0818544.1"/>
    </source>
</evidence>
<name>A0A8J6LDJ2_TENMO</name>
<keyword evidence="2 5" id="KW-0863">Zinc-finger</keyword>
<dbReference type="InterPro" id="IPR048365">
    <property type="entry name" value="TNP-like_RNaseH_N"/>
</dbReference>
<accession>A0A8J6LDJ2</accession>
<feature type="domain" description="THAP-type" evidence="7">
    <location>
        <begin position="1"/>
        <end position="55"/>
    </location>
</feature>
<protein>
    <recommendedName>
        <fullName evidence="7">THAP-type domain-containing protein</fullName>
    </recommendedName>
</protein>
<keyword evidence="4 5" id="KW-0238">DNA-binding</keyword>
<evidence type="ECO:0000256" key="1">
    <source>
        <dbReference type="ARBA" id="ARBA00022723"/>
    </source>
</evidence>
<keyword evidence="3" id="KW-0862">Zinc</keyword>
<evidence type="ECO:0000256" key="5">
    <source>
        <dbReference type="PROSITE-ProRule" id="PRU00309"/>
    </source>
</evidence>
<dbReference type="EMBL" id="JABDTM020017380">
    <property type="protein sequence ID" value="KAH0818544.1"/>
    <property type="molecule type" value="Genomic_DNA"/>
</dbReference>